<evidence type="ECO:0000256" key="10">
    <source>
        <dbReference type="ARBA" id="ARBA00023501"/>
    </source>
</evidence>
<comment type="cofactor">
    <cofactor evidence="1">
        <name>[4Fe-4S] cluster</name>
        <dbReference type="ChEBI" id="CHEBI:49883"/>
    </cofactor>
</comment>
<evidence type="ECO:0000256" key="4">
    <source>
        <dbReference type="ARBA" id="ARBA00022532"/>
    </source>
</evidence>
<dbReference type="PROSITE" id="PS00450">
    <property type="entry name" value="ACONITASE_1"/>
    <property type="match status" value="1"/>
</dbReference>
<evidence type="ECO:0000259" key="13">
    <source>
        <dbReference type="Pfam" id="PF00694"/>
    </source>
</evidence>
<dbReference type="NCBIfam" id="NF009520">
    <property type="entry name" value="PRK12881.1"/>
    <property type="match status" value="1"/>
</dbReference>
<dbReference type="InterPro" id="IPR006249">
    <property type="entry name" value="Aconitase/IRP2"/>
</dbReference>
<dbReference type="InterPro" id="IPR000573">
    <property type="entry name" value="AconitaseA/IPMdHydase_ssu_swvl"/>
</dbReference>
<organism evidence="14 15">
    <name type="scientific">Nocardioides marmoriginsengisoli</name>
    <dbReference type="NCBI Taxonomy" id="661483"/>
    <lineage>
        <taxon>Bacteria</taxon>
        <taxon>Bacillati</taxon>
        <taxon>Actinomycetota</taxon>
        <taxon>Actinomycetes</taxon>
        <taxon>Propionibacteriales</taxon>
        <taxon>Nocardioidaceae</taxon>
        <taxon>Nocardioides</taxon>
    </lineage>
</organism>
<comment type="pathway">
    <text evidence="2">Carbohydrate metabolism; tricarboxylic acid cycle; isocitrate from oxaloacetate: step 2/2.</text>
</comment>
<dbReference type="InterPro" id="IPR001030">
    <property type="entry name" value="Acoase/IPM_deHydtase_lsu_aba"/>
</dbReference>
<accession>A0A3N0CPP5</accession>
<reference evidence="14 15" key="1">
    <citation type="submission" date="2018-11" db="EMBL/GenBank/DDBJ databases">
        <authorList>
            <person name="Li F."/>
        </authorList>
    </citation>
    <scope>NUCLEOTIDE SEQUENCE [LARGE SCALE GENOMIC DNA]</scope>
    <source>
        <strain evidence="14 15">Gsoil 097</strain>
    </source>
</reference>
<sequence>MASVDSFGAKGTLDVNGKAYEMFRLDAVTGEGVDVASLPFSLKVLLENLLRTEDGANITADDIRFLGAWDADAQPDKEIQFTPARVIMQDFTGVPCIVDLATMREAMAELGGDATKINPLAPAEMVIDHSVMADVFGTPEAFERNVEIEYERNRERYQFLRWGQGAFDDFKVVPPGTGIVHQVNIEHLARTIFTREVDGELQAYPDTCVGTDSHTTMVNGIGVVGWGVGGIEAEAAMLGQPVSMLIPRVVGFKLSGELPEGSTATDLVLTITEMVRKHGVVGKFVEFYGPGVSALPLANRATIGNMSPEFGSTIAVFPIDEETVKYLKLTGRSEEQLALVEAYAKENGLWHDPSAEPRYSEKLELDLATVVPSLAGPKRPQDRVELSNAAPAFASELPAYSSNPDAKIPVTLADGTSFDLENGAVTIASITSCTNTSNPSVMIGAALLAKKAVEKGLVRKPWVKTTLAPGSKVVTDYYEKAGLTPYLDKLGFNLVGYGCVTCIGNSGPLIPEVSQAINDNDLAVVSVLSGNRNFEGRISPDIKMNYLASPPLVVAYALAGSMKVDLFKDPLGVDQDGAEVYLKDIWPSPSEVEETIAMAINSDMFDDSYADVFAGDDRWRSLQTPEGNVFEWDPSSTYVRKAPYFDGMPDAPAPVTDIEGARVLLKLGDSVTTDHISPAGAIKKDSPAGRYLTEHGIEHRDFNSYGSRRGNHEVMIRGTFANIRLRNQLAPGTEGGVTRDFTAGGEVTSVYEASENYIAAGIPLVVLSGKEYGSGSSRDWAAKGTSLLGVKAVIAESYERIHRSNLIGMGVIPLQYPEGQTAESLGLTGEETFSISGITELNEGRTPKTVKVTAGDVSFDAVVRIDTPGEANYYRNGGIMQYVLRSLLKG</sequence>
<dbReference type="UniPathway" id="UPA00223">
    <property type="reaction ID" value="UER00718"/>
</dbReference>
<dbReference type="GO" id="GO:0051539">
    <property type="term" value="F:4 iron, 4 sulfur cluster binding"/>
    <property type="evidence" value="ECO:0007669"/>
    <property type="project" value="UniProtKB-KW"/>
</dbReference>
<dbReference type="CDD" id="cd01586">
    <property type="entry name" value="AcnA_IRP"/>
    <property type="match status" value="1"/>
</dbReference>
<dbReference type="Gene3D" id="3.20.19.10">
    <property type="entry name" value="Aconitase, domain 4"/>
    <property type="match status" value="1"/>
</dbReference>
<evidence type="ECO:0000256" key="7">
    <source>
        <dbReference type="ARBA" id="ARBA00023004"/>
    </source>
</evidence>
<evidence type="ECO:0000256" key="2">
    <source>
        <dbReference type="ARBA" id="ARBA00004717"/>
    </source>
</evidence>
<dbReference type="InterPro" id="IPR044137">
    <property type="entry name" value="AcnA_IRP_Swivel"/>
</dbReference>
<dbReference type="PRINTS" id="PR00415">
    <property type="entry name" value="ACONITASE"/>
</dbReference>
<keyword evidence="7 11" id="KW-0408">Iron</keyword>
<dbReference type="GO" id="GO:0006099">
    <property type="term" value="P:tricarboxylic acid cycle"/>
    <property type="evidence" value="ECO:0007669"/>
    <property type="project" value="UniProtKB-UniPathway"/>
</dbReference>
<dbReference type="GO" id="GO:0003723">
    <property type="term" value="F:RNA binding"/>
    <property type="evidence" value="ECO:0007669"/>
    <property type="project" value="UniProtKB-KW"/>
</dbReference>
<dbReference type="FunFam" id="3.30.499.10:FF:000002">
    <property type="entry name" value="Aconitate hydratase"/>
    <property type="match status" value="1"/>
</dbReference>
<dbReference type="Pfam" id="PF00694">
    <property type="entry name" value="Aconitase_C"/>
    <property type="match status" value="1"/>
</dbReference>
<evidence type="ECO:0000313" key="15">
    <source>
        <dbReference type="Proteomes" id="UP000267128"/>
    </source>
</evidence>
<dbReference type="Gene3D" id="3.30.499.10">
    <property type="entry name" value="Aconitase, domain 3"/>
    <property type="match status" value="2"/>
</dbReference>
<feature type="domain" description="Aconitase/3-isopropylmalate dehydratase large subunit alpha/beta/alpha" evidence="12">
    <location>
        <begin position="69"/>
        <end position="560"/>
    </location>
</feature>
<keyword evidence="11" id="KW-0004">4Fe-4S</keyword>
<keyword evidence="5" id="KW-0479">Metal-binding</keyword>
<keyword evidence="4" id="KW-0816">Tricarboxylic acid cycle</keyword>
<dbReference type="InterPro" id="IPR015931">
    <property type="entry name" value="Acnase/IPM_dHydase_lsu_aba_1/3"/>
</dbReference>
<dbReference type="FunFam" id="3.30.499.10:FF:000009">
    <property type="entry name" value="Aconitate hydratase"/>
    <property type="match status" value="1"/>
</dbReference>
<name>A0A3N0CPP5_9ACTN</name>
<comment type="catalytic activity">
    <reaction evidence="10 11">
        <text>citrate = D-threo-isocitrate</text>
        <dbReference type="Rhea" id="RHEA:10336"/>
        <dbReference type="ChEBI" id="CHEBI:15562"/>
        <dbReference type="ChEBI" id="CHEBI:16947"/>
        <dbReference type="EC" id="4.2.1.3"/>
    </reaction>
</comment>
<keyword evidence="9 11" id="KW-0456">Lyase</keyword>
<dbReference type="EMBL" id="RJSE01000003">
    <property type="protein sequence ID" value="RNL64863.1"/>
    <property type="molecule type" value="Genomic_DNA"/>
</dbReference>
<keyword evidence="8 11" id="KW-0411">Iron-sulfur</keyword>
<dbReference type="CDD" id="cd01580">
    <property type="entry name" value="AcnA_IRP_Swivel"/>
    <property type="match status" value="1"/>
</dbReference>
<dbReference type="NCBIfam" id="NF006757">
    <property type="entry name" value="PRK09277.1"/>
    <property type="match status" value="1"/>
</dbReference>
<dbReference type="InterPro" id="IPR015928">
    <property type="entry name" value="Aconitase/3IPM_dehydase_swvl"/>
</dbReference>
<evidence type="ECO:0000313" key="14">
    <source>
        <dbReference type="EMBL" id="RNL64863.1"/>
    </source>
</evidence>
<dbReference type="PANTHER" id="PTHR11670">
    <property type="entry name" value="ACONITASE/IRON-RESPONSIVE ELEMENT FAMILY MEMBER"/>
    <property type="match status" value="1"/>
</dbReference>
<keyword evidence="6" id="KW-0694">RNA-binding</keyword>
<evidence type="ECO:0000256" key="8">
    <source>
        <dbReference type="ARBA" id="ARBA00023014"/>
    </source>
</evidence>
<dbReference type="Proteomes" id="UP000267128">
    <property type="component" value="Unassembled WGS sequence"/>
</dbReference>
<evidence type="ECO:0000256" key="9">
    <source>
        <dbReference type="ARBA" id="ARBA00023239"/>
    </source>
</evidence>
<dbReference type="UniPathway" id="UPA00946"/>
<evidence type="ECO:0000256" key="11">
    <source>
        <dbReference type="RuleBase" id="RU361275"/>
    </source>
</evidence>
<dbReference type="InterPro" id="IPR018136">
    <property type="entry name" value="Aconitase_4Fe-4S_BS"/>
</dbReference>
<dbReference type="InterPro" id="IPR036008">
    <property type="entry name" value="Aconitase_4Fe-4S_dom"/>
</dbReference>
<dbReference type="RefSeq" id="WP_123225966.1">
    <property type="nucleotide sequence ID" value="NZ_RJSE01000003.1"/>
</dbReference>
<dbReference type="AlphaFoldDB" id="A0A3N0CPP5"/>
<protein>
    <recommendedName>
        <fullName evidence="11">Aconitate hydratase</fullName>
        <shortName evidence="11">Aconitase</shortName>
        <ecNumber evidence="11">4.2.1.3</ecNumber>
    </recommendedName>
</protein>
<dbReference type="SUPFAM" id="SSF52016">
    <property type="entry name" value="LeuD/IlvD-like"/>
    <property type="match status" value="1"/>
</dbReference>
<dbReference type="Gene3D" id="6.10.190.10">
    <property type="match status" value="1"/>
</dbReference>
<comment type="caution">
    <text evidence="14">The sequence shown here is derived from an EMBL/GenBank/DDBJ whole genome shotgun (WGS) entry which is preliminary data.</text>
</comment>
<comment type="function">
    <text evidence="11">Catalyzes the isomerization of citrate to isocitrate via cis-aconitate.</text>
</comment>
<evidence type="ECO:0000256" key="5">
    <source>
        <dbReference type="ARBA" id="ARBA00022723"/>
    </source>
</evidence>
<evidence type="ECO:0000256" key="3">
    <source>
        <dbReference type="ARBA" id="ARBA00007185"/>
    </source>
</evidence>
<dbReference type="EC" id="4.2.1.3" evidence="11"/>
<dbReference type="GO" id="GO:0046872">
    <property type="term" value="F:metal ion binding"/>
    <property type="evidence" value="ECO:0007669"/>
    <property type="project" value="UniProtKB-KW"/>
</dbReference>
<comment type="similarity">
    <text evidence="3 11">Belongs to the aconitase/IPM isomerase family.</text>
</comment>
<dbReference type="SUPFAM" id="SSF53732">
    <property type="entry name" value="Aconitase iron-sulfur domain"/>
    <property type="match status" value="1"/>
</dbReference>
<proteinExistence type="inferred from homology"/>
<gene>
    <name evidence="14" type="primary">acnA</name>
    <name evidence="14" type="ORF">EFK50_02425</name>
</gene>
<keyword evidence="15" id="KW-1185">Reference proteome</keyword>
<dbReference type="NCBIfam" id="TIGR01341">
    <property type="entry name" value="aconitase_1"/>
    <property type="match status" value="1"/>
</dbReference>
<dbReference type="GO" id="GO:0003994">
    <property type="term" value="F:aconitate hydratase activity"/>
    <property type="evidence" value="ECO:0007669"/>
    <property type="project" value="UniProtKB-EC"/>
</dbReference>
<dbReference type="Pfam" id="PF00330">
    <property type="entry name" value="Aconitase"/>
    <property type="match status" value="1"/>
</dbReference>
<dbReference type="FunFam" id="3.20.19.10:FF:000001">
    <property type="entry name" value="Aconitate hydratase"/>
    <property type="match status" value="1"/>
</dbReference>
<feature type="domain" description="Aconitase A/isopropylmalate dehydratase small subunit swivel" evidence="13">
    <location>
        <begin position="690"/>
        <end position="818"/>
    </location>
</feature>
<dbReference type="OrthoDB" id="9764318at2"/>
<evidence type="ECO:0000256" key="6">
    <source>
        <dbReference type="ARBA" id="ARBA00022884"/>
    </source>
</evidence>
<dbReference type="GO" id="GO:0019679">
    <property type="term" value="P:propionate metabolic process, methylcitrate cycle"/>
    <property type="evidence" value="ECO:0007669"/>
    <property type="project" value="UniProtKB-ARBA"/>
</dbReference>
<evidence type="ECO:0000256" key="1">
    <source>
        <dbReference type="ARBA" id="ARBA00001966"/>
    </source>
</evidence>
<evidence type="ECO:0000259" key="12">
    <source>
        <dbReference type="Pfam" id="PF00330"/>
    </source>
</evidence>